<keyword evidence="3" id="KW-1185">Reference proteome</keyword>
<dbReference type="Proteomes" id="UP000601435">
    <property type="component" value="Unassembled WGS sequence"/>
</dbReference>
<reference evidence="2" key="1">
    <citation type="submission" date="2021-02" db="EMBL/GenBank/DDBJ databases">
        <authorList>
            <person name="Dougan E. K."/>
            <person name="Rhodes N."/>
            <person name="Thang M."/>
            <person name="Chan C."/>
        </authorList>
    </citation>
    <scope>NUCLEOTIDE SEQUENCE</scope>
</reference>
<evidence type="ECO:0000313" key="3">
    <source>
        <dbReference type="Proteomes" id="UP000601435"/>
    </source>
</evidence>
<evidence type="ECO:0000313" key="2">
    <source>
        <dbReference type="EMBL" id="CAE7308188.1"/>
    </source>
</evidence>
<organism evidence="2 3">
    <name type="scientific">Symbiodinium necroappetens</name>
    <dbReference type="NCBI Taxonomy" id="1628268"/>
    <lineage>
        <taxon>Eukaryota</taxon>
        <taxon>Sar</taxon>
        <taxon>Alveolata</taxon>
        <taxon>Dinophyceae</taxon>
        <taxon>Suessiales</taxon>
        <taxon>Symbiodiniaceae</taxon>
        <taxon>Symbiodinium</taxon>
    </lineage>
</organism>
<feature type="compositionally biased region" description="Polar residues" evidence="1">
    <location>
        <begin position="339"/>
        <end position="351"/>
    </location>
</feature>
<proteinExistence type="predicted"/>
<dbReference type="OrthoDB" id="409324at2759"/>
<evidence type="ECO:0000256" key="1">
    <source>
        <dbReference type="SAM" id="MobiDB-lite"/>
    </source>
</evidence>
<gene>
    <name evidence="2" type="primary">GIP</name>
    <name evidence="2" type="ORF">SNEC2469_LOCUS7659</name>
</gene>
<protein>
    <submittedName>
        <fullName evidence="2">GIP protein</fullName>
    </submittedName>
</protein>
<sequence length="351" mass="38508">MQEHAPRSGCGLRFCRYAACEGFLCSRTVRYLGRTCEAARKLLEQGDFALHIRIETRQKSEWKPRAARSELLTEMAAALKRCGRPPLLSLGIYEPTALRDLFALILDVLKLSKNLQVLHLADIATSPLRASSAAGSFDMARALALMNVLNFTDPALPNAGRCLRELSLTAGTWSWDSLCMLFEGLSKGCLQIVNLRGKLLEPAAKRDLPALRTVSFFHWKGSCLFVPNSLKVVLNALPKAEIRFSGETCGGFAAPPKETLQEFEVMASTLEPCKRVWVAWDDGWKKVEPGCGIVDGCTGAGNVARRLMIFSMYVASKSWHQPHLCSRGMGTVPVDGPSRRSQASAPQVAPT</sequence>
<dbReference type="AlphaFoldDB" id="A0A812NFF0"/>
<accession>A0A812NFF0</accession>
<feature type="region of interest" description="Disordered" evidence="1">
    <location>
        <begin position="330"/>
        <end position="351"/>
    </location>
</feature>
<comment type="caution">
    <text evidence="2">The sequence shown here is derived from an EMBL/GenBank/DDBJ whole genome shotgun (WGS) entry which is preliminary data.</text>
</comment>
<dbReference type="EMBL" id="CAJNJA010012918">
    <property type="protein sequence ID" value="CAE7308188.1"/>
    <property type="molecule type" value="Genomic_DNA"/>
</dbReference>
<name>A0A812NFF0_9DINO</name>